<sequence length="433" mass="49902">MAEEGLSTNIEHEMAEEGLSTAPQKKPKKNRGPARALKRKIGSQQRRRMRRNNALLAATQATEENKIGDDDDVIEETTTTEVDASSTQEKANDLFDNKNYVSAIKYNKLYNKYLNRKKTPFKCIICLDELNHDEVYSLKNCNHTFHEGCITFWIAGAENCPTCRVQASLDDIKHMFFEVVGSPDDSDDEFTQSSSNMTNAVNNLNSVKFVQIKNKWRRNNWNFICCSKNCINSNNPFGTCINGNGFGNIIDDENIKYTNCFDQSLSVMAENAFKRPQNCFNYSSFYFEIKCIYQKDEKENKMTFSLADLNKDECIRLFAHHATIKLEESKFFKIDHFAFNNNDVFGCGLVYPPNNKLHELPYAFFTQNGKQIGKAVLLTYNSDSYKPCISLQRCSIKANFGNDLETKPFIYDISKHTILKEFYYSDDPFQMFY</sequence>
<reference evidence="1" key="1">
    <citation type="submission" date="2023-11" db="EMBL/GenBank/DDBJ databases">
        <authorList>
            <person name="Poullet M."/>
        </authorList>
    </citation>
    <scope>NUCLEOTIDE SEQUENCE</scope>
    <source>
        <strain evidence="1">E1834</strain>
    </source>
</reference>
<evidence type="ECO:0000313" key="2">
    <source>
        <dbReference type="Proteomes" id="UP001497535"/>
    </source>
</evidence>
<proteinExistence type="predicted"/>
<keyword evidence="2" id="KW-1185">Reference proteome</keyword>
<evidence type="ECO:0000313" key="1">
    <source>
        <dbReference type="EMBL" id="CAK5116403.1"/>
    </source>
</evidence>
<accession>A0ACB1B0Z5</accession>
<comment type="caution">
    <text evidence="1">The sequence shown here is derived from an EMBL/GenBank/DDBJ whole genome shotgun (WGS) entry which is preliminary data.</text>
</comment>
<dbReference type="Proteomes" id="UP001497535">
    <property type="component" value="Unassembled WGS sequence"/>
</dbReference>
<name>A0ACB1B0Z5_MELEN</name>
<gene>
    <name evidence="1" type="ORF">MENTE1834_LOCUS45805</name>
</gene>
<dbReference type="EMBL" id="CAVMJV010000157">
    <property type="protein sequence ID" value="CAK5116403.1"/>
    <property type="molecule type" value="Genomic_DNA"/>
</dbReference>
<protein>
    <submittedName>
        <fullName evidence="1">Uncharacterized protein</fullName>
    </submittedName>
</protein>
<organism evidence="1 2">
    <name type="scientific">Meloidogyne enterolobii</name>
    <name type="common">Root-knot nematode worm</name>
    <name type="synonym">Meloidogyne mayaguensis</name>
    <dbReference type="NCBI Taxonomy" id="390850"/>
    <lineage>
        <taxon>Eukaryota</taxon>
        <taxon>Metazoa</taxon>
        <taxon>Ecdysozoa</taxon>
        <taxon>Nematoda</taxon>
        <taxon>Chromadorea</taxon>
        <taxon>Rhabditida</taxon>
        <taxon>Tylenchina</taxon>
        <taxon>Tylenchomorpha</taxon>
        <taxon>Tylenchoidea</taxon>
        <taxon>Meloidogynidae</taxon>
        <taxon>Meloidogyninae</taxon>
        <taxon>Meloidogyne</taxon>
    </lineage>
</organism>